<feature type="binding site" evidence="6">
    <location>
        <position position="191"/>
    </location>
    <ligand>
        <name>substrate</name>
    </ligand>
</feature>
<keyword evidence="13" id="KW-1185">Reference proteome</keyword>
<dbReference type="PRINTS" id="PR00739">
    <property type="entry name" value="GLHYDRLASE26"/>
</dbReference>
<dbReference type="InterPro" id="IPR000805">
    <property type="entry name" value="Glyco_hydro_26"/>
</dbReference>
<dbReference type="PIRSF" id="PIRSF018168">
    <property type="entry name" value="Mannan-1_4-beta-mannosidase"/>
    <property type="match status" value="1"/>
</dbReference>
<keyword evidence="4" id="KW-0964">Secreted</keyword>
<feature type="active site" description="Nucleophile" evidence="5 8">
    <location>
        <position position="291"/>
    </location>
</feature>
<evidence type="ECO:0000256" key="5">
    <source>
        <dbReference type="PIRSR" id="PIRSR018168-1"/>
    </source>
</evidence>
<name>A0A1M6SCW8_9FLAO</name>
<accession>A0A1M6SCW8</accession>
<dbReference type="PROSITE" id="PS51764">
    <property type="entry name" value="GH26"/>
    <property type="match status" value="1"/>
</dbReference>
<dbReference type="Gene3D" id="3.20.20.80">
    <property type="entry name" value="Glycosidases"/>
    <property type="match status" value="1"/>
</dbReference>
<keyword evidence="2 4" id="KW-0378">Hydrolase</keyword>
<sequence>MVIMLSVSCRTIYNAEYTKTVMADPKLSKRARLLHKQLYYASKEGIILGHQDSPGYGVGWKYDAAVHAFESDVQKATGDFPGVYGFDLGHIELDKTHNLDTVGFASMRKNILDAHEKGGVITLSWHLNNPFSDGSSWDTISAVDKIIPGGAYIKKYEHWVERLAIFVKSLKHKGKGIPVIFRPFHEMNGNWFWWGDGNCSPSDYVALWKQTVHLLRDKHRVHQILYAYSPNIVDSEATFLKYYPGDAYVDILGIDIYDHDDSEAYAKNVRDNLKILSNIAKRKNKLYAFTETGSEKIPNEKWFTEILYPNIQASGIAWILFWRNARESHHYVPFPGHKSETDFIQFCKSRDILLLGNLQTIDTQ</sequence>
<feature type="active site" description="Proton donor" evidence="5 8">
    <location>
        <position position="186"/>
    </location>
</feature>
<dbReference type="PANTHER" id="PTHR40079">
    <property type="entry name" value="MANNAN ENDO-1,4-BETA-MANNOSIDASE E-RELATED"/>
    <property type="match status" value="1"/>
</dbReference>
<protein>
    <recommendedName>
        <fullName evidence="4">Mannan endo-1,4-beta-mannosidase</fullName>
        <ecNumber evidence="4">3.2.1.78</ecNumber>
    </recommendedName>
</protein>
<evidence type="ECO:0000256" key="6">
    <source>
        <dbReference type="PIRSR" id="PIRSR018168-2"/>
    </source>
</evidence>
<evidence type="ECO:0000256" key="3">
    <source>
        <dbReference type="ARBA" id="ARBA00023295"/>
    </source>
</evidence>
<dbReference type="GO" id="GO:0005576">
    <property type="term" value="C:extracellular region"/>
    <property type="evidence" value="ECO:0007669"/>
    <property type="project" value="UniProtKB-SubCell"/>
</dbReference>
<dbReference type="InterPro" id="IPR017853">
    <property type="entry name" value="GH"/>
</dbReference>
<evidence type="ECO:0000259" key="9">
    <source>
        <dbReference type="PROSITE" id="PS51764"/>
    </source>
</evidence>
<dbReference type="EMBL" id="FRAT01000002">
    <property type="protein sequence ID" value="SHK42614.1"/>
    <property type="molecule type" value="Genomic_DNA"/>
</dbReference>
<dbReference type="EMBL" id="FOKU01000002">
    <property type="protein sequence ID" value="SFB80066.1"/>
    <property type="molecule type" value="Genomic_DNA"/>
</dbReference>
<proteinExistence type="inferred from homology"/>
<comment type="catalytic activity">
    <reaction evidence="4">
        <text>Random hydrolysis of (1-&gt;4)-beta-D-mannosidic linkages in mannans, galactomannans and glucomannans.</text>
        <dbReference type="EC" id="3.2.1.78"/>
    </reaction>
</comment>
<dbReference type="InterPro" id="IPR022790">
    <property type="entry name" value="GH26_dom"/>
</dbReference>
<dbReference type="AlphaFoldDB" id="A0A1M6SCW8"/>
<keyword evidence="3 4" id="KW-0326">Glycosidase</keyword>
<dbReference type="Proteomes" id="UP000198940">
    <property type="component" value="Unassembled WGS sequence"/>
</dbReference>
<comment type="similarity">
    <text evidence="1 4 8">Belongs to the glycosyl hydrolase 26 family.</text>
</comment>
<feature type="domain" description="GH26" evidence="9">
    <location>
        <begin position="29"/>
        <end position="356"/>
    </location>
</feature>
<feature type="binding site" evidence="6">
    <location>
        <position position="257"/>
    </location>
    <ligand>
        <name>substrate</name>
    </ligand>
</feature>
<evidence type="ECO:0000313" key="11">
    <source>
        <dbReference type="EMBL" id="SHK42614.1"/>
    </source>
</evidence>
<dbReference type="GO" id="GO:0006080">
    <property type="term" value="P:substituted mannan metabolic process"/>
    <property type="evidence" value="ECO:0007669"/>
    <property type="project" value="UniProtKB-UniRule"/>
</dbReference>
<dbReference type="Pfam" id="PF02156">
    <property type="entry name" value="Glyco_hydro_26"/>
    <property type="match status" value="1"/>
</dbReference>
<evidence type="ECO:0000256" key="2">
    <source>
        <dbReference type="ARBA" id="ARBA00022801"/>
    </source>
</evidence>
<comment type="caution">
    <text evidence="11">The sequence shown here is derived from an EMBL/GenBank/DDBJ whole genome shotgun (WGS) entry which is preliminary data.</text>
</comment>
<evidence type="ECO:0000313" key="13">
    <source>
        <dbReference type="Proteomes" id="UP000198940"/>
    </source>
</evidence>
<dbReference type="GO" id="GO:0016985">
    <property type="term" value="F:mannan endo-1,4-beta-mannosidase activity"/>
    <property type="evidence" value="ECO:0007669"/>
    <property type="project" value="UniProtKB-UniRule"/>
</dbReference>
<comment type="subcellular location">
    <subcellularLocation>
        <location evidence="4">Secreted</location>
    </subcellularLocation>
</comment>
<feature type="site" description="Plays an important role in maintaining the position of the catalytic nucleophile" evidence="7">
    <location>
        <position position="185"/>
    </location>
</feature>
<keyword evidence="4" id="KW-0119">Carbohydrate metabolism</keyword>
<evidence type="ECO:0000313" key="12">
    <source>
        <dbReference type="Proteomes" id="UP000184031"/>
    </source>
</evidence>
<dbReference type="RefSeq" id="WP_072877693.1">
    <property type="nucleotide sequence ID" value="NZ_FOKU01000002.1"/>
</dbReference>
<dbReference type="STRING" id="1055723.SAMN05216293_1086"/>
<dbReference type="PANTHER" id="PTHR40079:SF4">
    <property type="entry name" value="GH26 DOMAIN-CONTAINING PROTEIN-RELATED"/>
    <property type="match status" value="1"/>
</dbReference>
<dbReference type="EC" id="3.2.1.78" evidence="4"/>
<evidence type="ECO:0000256" key="4">
    <source>
        <dbReference type="PIRNR" id="PIRNR018168"/>
    </source>
</evidence>
<evidence type="ECO:0000313" key="10">
    <source>
        <dbReference type="EMBL" id="SFB80066.1"/>
    </source>
</evidence>
<feature type="binding site" evidence="6">
    <location>
        <position position="126"/>
    </location>
    <ligand>
        <name>substrate</name>
    </ligand>
</feature>
<dbReference type="Proteomes" id="UP000184031">
    <property type="component" value="Unassembled WGS sequence"/>
</dbReference>
<evidence type="ECO:0000256" key="8">
    <source>
        <dbReference type="PROSITE-ProRule" id="PRU01100"/>
    </source>
</evidence>
<evidence type="ECO:0000256" key="1">
    <source>
        <dbReference type="ARBA" id="ARBA00007754"/>
    </source>
</evidence>
<dbReference type="InterPro" id="IPR016714">
    <property type="entry name" value="MANB/E"/>
</dbReference>
<evidence type="ECO:0000256" key="7">
    <source>
        <dbReference type="PIRSR" id="PIRSR018168-3"/>
    </source>
</evidence>
<organism evidence="11 12">
    <name type="scientific">Flagellimonas taeanensis</name>
    <dbReference type="NCBI Taxonomy" id="1005926"/>
    <lineage>
        <taxon>Bacteria</taxon>
        <taxon>Pseudomonadati</taxon>
        <taxon>Bacteroidota</taxon>
        <taxon>Flavobacteriia</taxon>
        <taxon>Flavobacteriales</taxon>
        <taxon>Flavobacteriaceae</taxon>
        <taxon>Flagellimonas</taxon>
    </lineage>
</organism>
<dbReference type="SUPFAM" id="SSF51445">
    <property type="entry name" value="(Trans)glycosidases"/>
    <property type="match status" value="1"/>
</dbReference>
<gene>
    <name evidence="10" type="ORF">SAMN04487891_102407</name>
    <name evidence="11" type="ORF">SAMN05216293_1086</name>
</gene>
<reference evidence="11 12" key="1">
    <citation type="submission" date="2016-11" db="EMBL/GenBank/DDBJ databases">
        <authorList>
            <person name="Varghese N."/>
            <person name="Submissions S."/>
        </authorList>
    </citation>
    <scope>NUCLEOTIDE SEQUENCE [LARGE SCALE GENOMIC DNA]</scope>
    <source>
        <strain evidence="11 12">CGMCC 1.12174</strain>
        <strain evidence="10 13">DSM 26351</strain>
    </source>
</reference>